<organism evidence="1 2">
    <name type="scientific">Populus trichocarpa</name>
    <name type="common">Western balsam poplar</name>
    <name type="synonym">Populus balsamifera subsp. trichocarpa</name>
    <dbReference type="NCBI Taxonomy" id="3694"/>
    <lineage>
        <taxon>Eukaryota</taxon>
        <taxon>Viridiplantae</taxon>
        <taxon>Streptophyta</taxon>
        <taxon>Embryophyta</taxon>
        <taxon>Tracheophyta</taxon>
        <taxon>Spermatophyta</taxon>
        <taxon>Magnoliopsida</taxon>
        <taxon>eudicotyledons</taxon>
        <taxon>Gunneridae</taxon>
        <taxon>Pentapetalae</taxon>
        <taxon>rosids</taxon>
        <taxon>fabids</taxon>
        <taxon>Malpighiales</taxon>
        <taxon>Salicaceae</taxon>
        <taxon>Saliceae</taxon>
        <taxon>Populus</taxon>
    </lineage>
</organism>
<protein>
    <submittedName>
        <fullName evidence="1">Uncharacterized protein</fullName>
    </submittedName>
</protein>
<gene>
    <name evidence="1" type="ORF">POPTR_001G295550</name>
</gene>
<reference evidence="1 2" key="1">
    <citation type="journal article" date="2006" name="Science">
        <title>The genome of black cottonwood, Populus trichocarpa (Torr. &amp; Gray).</title>
        <authorList>
            <person name="Tuskan G.A."/>
            <person name="Difazio S."/>
            <person name="Jansson S."/>
            <person name="Bohlmann J."/>
            <person name="Grigoriev I."/>
            <person name="Hellsten U."/>
            <person name="Putnam N."/>
            <person name="Ralph S."/>
            <person name="Rombauts S."/>
            <person name="Salamov A."/>
            <person name="Schein J."/>
            <person name="Sterck L."/>
            <person name="Aerts A."/>
            <person name="Bhalerao R.R."/>
            <person name="Bhalerao R.P."/>
            <person name="Blaudez D."/>
            <person name="Boerjan W."/>
            <person name="Brun A."/>
            <person name="Brunner A."/>
            <person name="Busov V."/>
            <person name="Campbell M."/>
            <person name="Carlson J."/>
            <person name="Chalot M."/>
            <person name="Chapman J."/>
            <person name="Chen G.L."/>
            <person name="Cooper D."/>
            <person name="Coutinho P.M."/>
            <person name="Couturier J."/>
            <person name="Covert S."/>
            <person name="Cronk Q."/>
            <person name="Cunningham R."/>
            <person name="Davis J."/>
            <person name="Degroeve S."/>
            <person name="Dejardin A."/>
            <person name="Depamphilis C."/>
            <person name="Detter J."/>
            <person name="Dirks B."/>
            <person name="Dubchak I."/>
            <person name="Duplessis S."/>
            <person name="Ehlting J."/>
            <person name="Ellis B."/>
            <person name="Gendler K."/>
            <person name="Goodstein D."/>
            <person name="Gribskov M."/>
            <person name="Grimwood J."/>
            <person name="Groover A."/>
            <person name="Gunter L."/>
            <person name="Hamberger B."/>
            <person name="Heinze B."/>
            <person name="Helariutta Y."/>
            <person name="Henrissat B."/>
            <person name="Holligan D."/>
            <person name="Holt R."/>
            <person name="Huang W."/>
            <person name="Islam-Faridi N."/>
            <person name="Jones S."/>
            <person name="Jones-Rhoades M."/>
            <person name="Jorgensen R."/>
            <person name="Joshi C."/>
            <person name="Kangasjarvi J."/>
            <person name="Karlsson J."/>
            <person name="Kelleher C."/>
            <person name="Kirkpatrick R."/>
            <person name="Kirst M."/>
            <person name="Kohler A."/>
            <person name="Kalluri U."/>
            <person name="Larimer F."/>
            <person name="Leebens-Mack J."/>
            <person name="Leple J.C."/>
            <person name="Locascio P."/>
            <person name="Lou Y."/>
            <person name="Lucas S."/>
            <person name="Martin F."/>
            <person name="Montanini B."/>
            <person name="Napoli C."/>
            <person name="Nelson D.R."/>
            <person name="Nelson C."/>
            <person name="Nieminen K."/>
            <person name="Nilsson O."/>
            <person name="Pereda V."/>
            <person name="Peter G."/>
            <person name="Philippe R."/>
            <person name="Pilate G."/>
            <person name="Poliakov A."/>
            <person name="Razumovskaya J."/>
            <person name="Richardson P."/>
            <person name="Rinaldi C."/>
            <person name="Ritland K."/>
            <person name="Rouze P."/>
            <person name="Ryaboy D."/>
            <person name="Schmutz J."/>
            <person name="Schrader J."/>
            <person name="Segerman B."/>
            <person name="Shin H."/>
            <person name="Siddiqui A."/>
            <person name="Sterky F."/>
            <person name="Terry A."/>
            <person name="Tsai C.J."/>
            <person name="Uberbacher E."/>
            <person name="Unneberg P."/>
            <person name="Vahala J."/>
            <person name="Wall K."/>
            <person name="Wessler S."/>
            <person name="Yang G."/>
            <person name="Yin T."/>
            <person name="Douglas C."/>
            <person name="Marra M."/>
            <person name="Sandberg G."/>
            <person name="Van de Peer Y."/>
            <person name="Rokhsar D."/>
        </authorList>
    </citation>
    <scope>NUCLEOTIDE SEQUENCE [LARGE SCALE GENOMIC DNA]</scope>
    <source>
        <strain evidence="2">cv. Nisqually</strain>
    </source>
</reference>
<evidence type="ECO:0000313" key="2">
    <source>
        <dbReference type="Proteomes" id="UP000006729"/>
    </source>
</evidence>
<name>A0A3N7EHR3_POPTR</name>
<sequence length="44" mass="4973">MFLCKKTCGVFGFCNQVTTHLLGDFPWFSKFNGKNIHILYTGGT</sequence>
<evidence type="ECO:0000313" key="1">
    <source>
        <dbReference type="EMBL" id="RQO85542.1"/>
    </source>
</evidence>
<dbReference type="InParanoid" id="A0A3N7EHR3"/>
<accession>A0A3N7EHR3</accession>
<proteinExistence type="predicted"/>
<dbReference type="EMBL" id="CM009290">
    <property type="protein sequence ID" value="RQO85542.1"/>
    <property type="molecule type" value="Genomic_DNA"/>
</dbReference>
<dbReference type="Proteomes" id="UP000006729">
    <property type="component" value="Chromosome 1"/>
</dbReference>
<dbReference type="AlphaFoldDB" id="A0A3N7EHR3"/>
<keyword evidence="2" id="KW-1185">Reference proteome</keyword>